<name>A0A1I7KRI6_9BURK</name>
<protein>
    <recommendedName>
        <fullName evidence="3">DUF3077 domain-containing protein</fullName>
    </recommendedName>
</protein>
<dbReference type="AlphaFoldDB" id="A0A1I7KRI6"/>
<reference evidence="1 2" key="1">
    <citation type="submission" date="2016-10" db="EMBL/GenBank/DDBJ databases">
        <authorList>
            <person name="de Groot N.N."/>
        </authorList>
    </citation>
    <scope>NUCLEOTIDE SEQUENCE [LARGE SCALE GENOMIC DNA]</scope>
    <source>
        <strain evidence="1 2">R-24608</strain>
    </source>
</reference>
<organism evidence="1 2">
    <name type="scientific">Paenacidovorax caeni</name>
    <dbReference type="NCBI Taxonomy" id="343013"/>
    <lineage>
        <taxon>Bacteria</taxon>
        <taxon>Pseudomonadati</taxon>
        <taxon>Pseudomonadota</taxon>
        <taxon>Betaproteobacteria</taxon>
        <taxon>Burkholderiales</taxon>
        <taxon>Comamonadaceae</taxon>
        <taxon>Paenacidovorax</taxon>
    </lineage>
</organism>
<gene>
    <name evidence="1" type="ORF">SAMN04489707_10676</name>
</gene>
<sequence length="97" mass="9990">MSRATMDAHSTLGAPAIVRAIQCAMVDHLEGAEYVIDVAKPMQQAAYLQGCAVIHAAALQAAATTHAADTIAAALDRLAAALTTLKGGVDANQPYHH</sequence>
<keyword evidence="2" id="KW-1185">Reference proteome</keyword>
<dbReference type="Proteomes" id="UP000183656">
    <property type="component" value="Unassembled WGS sequence"/>
</dbReference>
<dbReference type="STRING" id="343013.SAMN04489707_10676"/>
<accession>A0A1I7KRI6</accession>
<dbReference type="RefSeq" id="WP_139235565.1">
    <property type="nucleotide sequence ID" value="NZ_CYIG01000080.1"/>
</dbReference>
<evidence type="ECO:0000313" key="1">
    <source>
        <dbReference type="EMBL" id="SFU99984.1"/>
    </source>
</evidence>
<evidence type="ECO:0000313" key="2">
    <source>
        <dbReference type="Proteomes" id="UP000183656"/>
    </source>
</evidence>
<dbReference type="EMBL" id="FPBX01000067">
    <property type="protein sequence ID" value="SFU99984.1"/>
    <property type="molecule type" value="Genomic_DNA"/>
</dbReference>
<proteinExistence type="predicted"/>
<evidence type="ECO:0008006" key="3">
    <source>
        <dbReference type="Google" id="ProtNLM"/>
    </source>
</evidence>